<gene>
    <name evidence="14" type="ORF">AB6A68_01280</name>
</gene>
<evidence type="ECO:0000256" key="6">
    <source>
        <dbReference type="ARBA" id="ARBA00023125"/>
    </source>
</evidence>
<comment type="caution">
    <text evidence="14">The sequence shown here is derived from an EMBL/GenBank/DDBJ whole genome shotgun (WGS) entry which is preliminary data.</text>
</comment>
<keyword evidence="2 11" id="KW-0547">Nucleotide-binding</keyword>
<evidence type="ECO:0000259" key="13">
    <source>
        <dbReference type="PROSITE" id="PS51217"/>
    </source>
</evidence>
<keyword evidence="15" id="KW-1185">Reference proteome</keyword>
<dbReference type="Pfam" id="PF00580">
    <property type="entry name" value="UvrD-helicase"/>
    <property type="match status" value="1"/>
</dbReference>
<dbReference type="RefSeq" id="WP_298404223.1">
    <property type="nucleotide sequence ID" value="NZ_JBFSHR010000003.1"/>
</dbReference>
<feature type="binding site" evidence="11">
    <location>
        <begin position="31"/>
        <end position="38"/>
    </location>
    <ligand>
        <name>ATP</name>
        <dbReference type="ChEBI" id="CHEBI:30616"/>
    </ligand>
</feature>
<keyword evidence="7" id="KW-0413">Isomerase</keyword>
<evidence type="ECO:0000256" key="10">
    <source>
        <dbReference type="ARBA" id="ARBA00048988"/>
    </source>
</evidence>
<keyword evidence="5 11" id="KW-0067">ATP-binding</keyword>
<protein>
    <recommendedName>
        <fullName evidence="9">DNA 3'-5' helicase</fullName>
        <ecNumber evidence="9">5.6.2.4</ecNumber>
    </recommendedName>
</protein>
<name>A0ABV3XYY2_9ACTN</name>
<evidence type="ECO:0000256" key="7">
    <source>
        <dbReference type="ARBA" id="ARBA00023235"/>
    </source>
</evidence>
<dbReference type="Gene3D" id="1.10.486.10">
    <property type="entry name" value="PCRA, domain 4"/>
    <property type="match status" value="1"/>
</dbReference>
<proteinExistence type="inferred from homology"/>
<evidence type="ECO:0000256" key="2">
    <source>
        <dbReference type="ARBA" id="ARBA00022741"/>
    </source>
</evidence>
<dbReference type="CDD" id="cd17932">
    <property type="entry name" value="DEXQc_UvrD"/>
    <property type="match status" value="1"/>
</dbReference>
<dbReference type="PANTHER" id="PTHR11070">
    <property type="entry name" value="UVRD / RECB / PCRA DNA HELICASE FAMILY MEMBER"/>
    <property type="match status" value="1"/>
</dbReference>
<feature type="domain" description="UvrD-like helicase ATP-binding" evidence="12">
    <location>
        <begin position="10"/>
        <end position="289"/>
    </location>
</feature>
<comment type="catalytic activity">
    <reaction evidence="8">
        <text>Couples ATP hydrolysis with the unwinding of duplex DNA by translocating in the 3'-5' direction.</text>
        <dbReference type="EC" id="5.6.2.4"/>
    </reaction>
</comment>
<reference evidence="14 15" key="1">
    <citation type="submission" date="2024-07" db="EMBL/GenBank/DDBJ databases">
        <title>Draft Genome Sequence of Ferrimicrobium acidiphilum Strain YE2023, Isolated from a Pulp of Bioleach Reactor.</title>
        <authorList>
            <person name="Elkina Y.A."/>
            <person name="Bulaeva A.G."/>
            <person name="Beletsky A.V."/>
            <person name="Mardanov A.V."/>
        </authorList>
    </citation>
    <scope>NUCLEOTIDE SEQUENCE [LARGE SCALE GENOMIC DNA]</scope>
    <source>
        <strain evidence="14 15">YE2023</strain>
    </source>
</reference>
<dbReference type="PROSITE" id="PS51198">
    <property type="entry name" value="UVRD_HELICASE_ATP_BIND"/>
    <property type="match status" value="1"/>
</dbReference>
<keyword evidence="3 11" id="KW-0378">Hydrolase</keyword>
<evidence type="ECO:0000256" key="3">
    <source>
        <dbReference type="ARBA" id="ARBA00022801"/>
    </source>
</evidence>
<keyword evidence="6" id="KW-0238">DNA-binding</keyword>
<evidence type="ECO:0000256" key="8">
    <source>
        <dbReference type="ARBA" id="ARBA00034617"/>
    </source>
</evidence>
<dbReference type="Gene3D" id="1.10.10.160">
    <property type="match status" value="1"/>
</dbReference>
<dbReference type="GO" id="GO:0004386">
    <property type="term" value="F:helicase activity"/>
    <property type="evidence" value="ECO:0007669"/>
    <property type="project" value="UniProtKB-KW"/>
</dbReference>
<feature type="domain" description="UvrD-like helicase C-terminal" evidence="13">
    <location>
        <begin position="290"/>
        <end position="559"/>
    </location>
</feature>
<dbReference type="InterPro" id="IPR013986">
    <property type="entry name" value="DExx_box_DNA_helicase_dom_sf"/>
</dbReference>
<evidence type="ECO:0000259" key="12">
    <source>
        <dbReference type="PROSITE" id="PS51198"/>
    </source>
</evidence>
<dbReference type="PANTHER" id="PTHR11070:SF2">
    <property type="entry name" value="ATP-DEPENDENT DNA HELICASE SRS2"/>
    <property type="match status" value="1"/>
</dbReference>
<dbReference type="GO" id="GO:0016787">
    <property type="term" value="F:hydrolase activity"/>
    <property type="evidence" value="ECO:0007669"/>
    <property type="project" value="UniProtKB-KW"/>
</dbReference>
<accession>A0ABV3XYY2</accession>
<dbReference type="CDD" id="cd18807">
    <property type="entry name" value="SF1_C_UvrD"/>
    <property type="match status" value="1"/>
</dbReference>
<dbReference type="Pfam" id="PF13361">
    <property type="entry name" value="UvrD_C"/>
    <property type="match status" value="1"/>
</dbReference>
<evidence type="ECO:0000313" key="15">
    <source>
        <dbReference type="Proteomes" id="UP001560267"/>
    </source>
</evidence>
<evidence type="ECO:0000256" key="1">
    <source>
        <dbReference type="ARBA" id="ARBA00009922"/>
    </source>
</evidence>
<dbReference type="InterPro" id="IPR000212">
    <property type="entry name" value="DNA_helicase_UvrD/REP"/>
</dbReference>
<dbReference type="InterPro" id="IPR014016">
    <property type="entry name" value="UvrD-like_ATP-bd"/>
</dbReference>
<evidence type="ECO:0000313" key="14">
    <source>
        <dbReference type="EMBL" id="MEX6428475.1"/>
    </source>
</evidence>
<keyword evidence="4 11" id="KW-0347">Helicase</keyword>
<dbReference type="InterPro" id="IPR027417">
    <property type="entry name" value="P-loop_NTPase"/>
</dbReference>
<dbReference type="EMBL" id="JBFSHR010000003">
    <property type="protein sequence ID" value="MEX6428475.1"/>
    <property type="molecule type" value="Genomic_DNA"/>
</dbReference>
<evidence type="ECO:0000256" key="9">
    <source>
        <dbReference type="ARBA" id="ARBA00034808"/>
    </source>
</evidence>
<comment type="similarity">
    <text evidence="1">Belongs to the helicase family. UvrD subfamily.</text>
</comment>
<comment type="catalytic activity">
    <reaction evidence="10">
        <text>ATP + H2O = ADP + phosphate + H(+)</text>
        <dbReference type="Rhea" id="RHEA:13065"/>
        <dbReference type="ChEBI" id="CHEBI:15377"/>
        <dbReference type="ChEBI" id="CHEBI:15378"/>
        <dbReference type="ChEBI" id="CHEBI:30616"/>
        <dbReference type="ChEBI" id="CHEBI:43474"/>
        <dbReference type="ChEBI" id="CHEBI:456216"/>
        <dbReference type="EC" id="5.6.2.4"/>
    </reaction>
</comment>
<evidence type="ECO:0000256" key="4">
    <source>
        <dbReference type="ARBA" id="ARBA00022806"/>
    </source>
</evidence>
<dbReference type="InterPro" id="IPR014017">
    <property type="entry name" value="DNA_helicase_UvrD-like_C"/>
</dbReference>
<dbReference type="EC" id="5.6.2.4" evidence="9"/>
<evidence type="ECO:0000256" key="11">
    <source>
        <dbReference type="PROSITE-ProRule" id="PRU00560"/>
    </source>
</evidence>
<dbReference type="Gene3D" id="3.40.50.300">
    <property type="entry name" value="P-loop containing nucleotide triphosphate hydrolases"/>
    <property type="match status" value="2"/>
</dbReference>
<sequence length="714" mass="79800">MSVVDRQILAGLNEQQVEAVSTFKGPVLVVAGAGSGKTRVLTRRIAYLLEQGVQPSEILAITFTNKAAREMVERVQELVGWEASQSLWISTFHAACSRILRVHPELGRLRPGFTIYDADDARRLIERTIRSLELDTKRFPPRAVMARISSAKADLMTPQEMAVETRGAYGRLVATIFEAYEAALIESNAVDFDNLVNSVVFGLREHSGVREYYQRRFRYLLVDEYQDTNRAQNELIGLLAEPENNIFVVGDSDQSIYGFRGADLGNIIGFSQRLPSTRTISLEQNYRSTNAILDLANALITHNARRHDKTLWSQLGQGEQPLYFAAQDDRAEAEFVVHQLLSFLAEGHSLRDVAVIYRTNAQSRVIEEELSKAGIPYRVVGGVRFYDRREIRDILAYLRILVNPDDDVALARIINTPHRGIGSGTQEQLQSAARTRNVTMLHALELYGAQDLGLSARAAKALAHFVELIGGLRTLVHEGASAPMVLDQVIAQTEYLAMVNEEDPLTAEGRLENLAELRTVAAEADSLEAFLEQTALFSAIDAELDQSSLTLMTVHMAKGLEFPVVFVVGLEDGIFPHIRSLTAPDQVEEERRLLYVAVTRAKQRLVLSSAARRRNFQGKFSYSPESRFITELPEDVLIRVKSSGFIPPAPRSTPQRPTSDPVPYRVGDRVFHARYGEGEVRAIRERSVDREVVVYFDDAGERVFFSSAAKLKLV</sequence>
<evidence type="ECO:0000256" key="5">
    <source>
        <dbReference type="ARBA" id="ARBA00022840"/>
    </source>
</evidence>
<dbReference type="PROSITE" id="PS51217">
    <property type="entry name" value="UVRD_HELICASE_CTER"/>
    <property type="match status" value="1"/>
</dbReference>
<dbReference type="SUPFAM" id="SSF52540">
    <property type="entry name" value="P-loop containing nucleoside triphosphate hydrolases"/>
    <property type="match status" value="1"/>
</dbReference>
<organism evidence="14 15">
    <name type="scientific">Ferrimicrobium acidiphilum</name>
    <dbReference type="NCBI Taxonomy" id="121039"/>
    <lineage>
        <taxon>Bacteria</taxon>
        <taxon>Bacillati</taxon>
        <taxon>Actinomycetota</taxon>
        <taxon>Acidimicrobiia</taxon>
        <taxon>Acidimicrobiales</taxon>
        <taxon>Acidimicrobiaceae</taxon>
        <taxon>Ferrimicrobium</taxon>
    </lineage>
</organism>
<dbReference type="Proteomes" id="UP001560267">
    <property type="component" value="Unassembled WGS sequence"/>
</dbReference>